<dbReference type="SMART" id="SM00186">
    <property type="entry name" value="FBG"/>
    <property type="match status" value="1"/>
</dbReference>
<dbReference type="PANTHER" id="PTHR19143:SF327">
    <property type="entry name" value="FI21813P1-RELATED"/>
    <property type="match status" value="1"/>
</dbReference>
<feature type="domain" description="Fibrinogen C-terminal" evidence="1">
    <location>
        <begin position="58"/>
        <end position="271"/>
    </location>
</feature>
<dbReference type="VEuPathDB" id="VectorBase:ADAC007861"/>
<evidence type="ECO:0000313" key="3">
    <source>
        <dbReference type="EnsemblMetazoa" id="ADAC007861-PA"/>
    </source>
</evidence>
<dbReference type="VEuPathDB" id="VectorBase:ADAR2_003899"/>
<keyword evidence="4" id="KW-1185">Reference proteome</keyword>
<dbReference type="eggNOG" id="KOG2579">
    <property type="taxonomic scope" value="Eukaryota"/>
</dbReference>
<dbReference type="Pfam" id="PF00147">
    <property type="entry name" value="Fibrinogen_C"/>
    <property type="match status" value="1"/>
</dbReference>
<evidence type="ECO:0000259" key="1">
    <source>
        <dbReference type="PROSITE" id="PS51406"/>
    </source>
</evidence>
<dbReference type="PANTHER" id="PTHR19143">
    <property type="entry name" value="FIBRINOGEN/TENASCIN/ANGIOPOEITIN"/>
    <property type="match status" value="1"/>
</dbReference>
<reference evidence="3" key="4">
    <citation type="submission" date="2015-06" db="UniProtKB">
        <authorList>
            <consortium name="EnsemblMetazoa"/>
        </authorList>
    </citation>
    <scope>IDENTIFICATION</scope>
</reference>
<dbReference type="InterPro" id="IPR036056">
    <property type="entry name" value="Fibrinogen-like_C"/>
</dbReference>
<dbReference type="SUPFAM" id="SSF56496">
    <property type="entry name" value="Fibrinogen C-terminal domain-like"/>
    <property type="match status" value="1"/>
</dbReference>
<dbReference type="PROSITE" id="PS51406">
    <property type="entry name" value="FIBRINOGEN_C_2"/>
    <property type="match status" value="1"/>
</dbReference>
<dbReference type="GO" id="GO:0005615">
    <property type="term" value="C:extracellular space"/>
    <property type="evidence" value="ECO:0007669"/>
    <property type="project" value="TreeGrafter"/>
</dbReference>
<reference evidence="2 4" key="1">
    <citation type="journal article" date="2010" name="BMC Genomics">
        <title>Combination of measures distinguishes pre-miRNAs from other stem-loops in the genome of the newly sequenced Anopheles darlingi.</title>
        <authorList>
            <person name="Mendes N.D."/>
            <person name="Freitas A.T."/>
            <person name="Vasconcelos A.T."/>
            <person name="Sagot M.F."/>
        </authorList>
    </citation>
    <scope>NUCLEOTIDE SEQUENCE</scope>
</reference>
<dbReference type="HOGENOM" id="CLU_038628_1_2_1"/>
<dbReference type="Proteomes" id="UP000000673">
    <property type="component" value="Unassembled WGS sequence"/>
</dbReference>
<dbReference type="Gene3D" id="3.90.215.10">
    <property type="entry name" value="Gamma Fibrinogen, chain A, domain 1"/>
    <property type="match status" value="1"/>
</dbReference>
<dbReference type="EMBL" id="ADMH02001918">
    <property type="protein sequence ID" value="ETN60515.1"/>
    <property type="molecule type" value="Genomic_DNA"/>
</dbReference>
<dbReference type="AlphaFoldDB" id="W5JC99"/>
<reference evidence="2" key="2">
    <citation type="submission" date="2010-05" db="EMBL/GenBank/DDBJ databases">
        <authorList>
            <person name="Almeida L.G."/>
            <person name="Nicolas M.F."/>
            <person name="Souza R.C."/>
            <person name="Vasconcelos A.T.R."/>
        </authorList>
    </citation>
    <scope>NUCLEOTIDE SEQUENCE</scope>
</reference>
<accession>W5JC99</accession>
<dbReference type="STRING" id="43151.W5JC99"/>
<dbReference type="InterPro" id="IPR050373">
    <property type="entry name" value="Fibrinogen_C-term_domain"/>
</dbReference>
<evidence type="ECO:0000313" key="4">
    <source>
        <dbReference type="Proteomes" id="UP000000673"/>
    </source>
</evidence>
<evidence type="ECO:0000313" key="2">
    <source>
        <dbReference type="EMBL" id="ETN60515.1"/>
    </source>
</evidence>
<organism evidence="2">
    <name type="scientific">Anopheles darlingi</name>
    <name type="common">Mosquito</name>
    <dbReference type="NCBI Taxonomy" id="43151"/>
    <lineage>
        <taxon>Eukaryota</taxon>
        <taxon>Metazoa</taxon>
        <taxon>Ecdysozoa</taxon>
        <taxon>Arthropoda</taxon>
        <taxon>Hexapoda</taxon>
        <taxon>Insecta</taxon>
        <taxon>Pterygota</taxon>
        <taxon>Neoptera</taxon>
        <taxon>Endopterygota</taxon>
        <taxon>Diptera</taxon>
        <taxon>Nematocera</taxon>
        <taxon>Culicoidea</taxon>
        <taxon>Culicidae</taxon>
        <taxon>Anophelinae</taxon>
        <taxon>Anopheles</taxon>
    </lineage>
</organism>
<reference evidence="2" key="3">
    <citation type="journal article" date="2013" name="Nucleic Acids Res.">
        <title>The genome of Anopheles darlingi, the main neotropical malaria vector.</title>
        <authorList>
            <person name="Marinotti O."/>
            <person name="Cerqueira G.C."/>
            <person name="de Almeida L.G."/>
            <person name="Ferro M.I."/>
            <person name="Loreto E.L."/>
            <person name="Zaha A."/>
            <person name="Teixeira S.M."/>
            <person name="Wespiser A.R."/>
            <person name="Almeida E Silva A."/>
            <person name="Schlindwein A.D."/>
            <person name="Pacheco A.C."/>
            <person name="Silva A.L."/>
            <person name="Graveley B.R."/>
            <person name="Walenz B.P."/>
            <person name="Lima Bde A."/>
            <person name="Ribeiro C.A."/>
            <person name="Nunes-Silva C.G."/>
            <person name="de Carvalho C.R."/>
            <person name="Soares C.M."/>
            <person name="de Menezes C.B."/>
            <person name="Matiolli C."/>
            <person name="Caffrey D."/>
            <person name="Araujo D.A."/>
            <person name="de Oliveira D.M."/>
            <person name="Golenbock D."/>
            <person name="Grisard E.C."/>
            <person name="Fantinatti-Garboggini F."/>
            <person name="de Carvalho F.M."/>
            <person name="Barcellos F.G."/>
            <person name="Prosdocimi F."/>
            <person name="May G."/>
            <person name="Azevedo Junior G.M."/>
            <person name="Guimaraes G.M."/>
            <person name="Goldman G.H."/>
            <person name="Padilha I.Q."/>
            <person name="Batista Jda S."/>
            <person name="Ferro J.A."/>
            <person name="Ribeiro J.M."/>
            <person name="Fietto J.L."/>
            <person name="Dabbas K.M."/>
            <person name="Cerdeira L."/>
            <person name="Agnez-Lima L.F."/>
            <person name="Brocchi M."/>
            <person name="de Carvalho M.O."/>
            <person name="Teixeira Mde M."/>
            <person name="Diniz Maia Mde M."/>
            <person name="Goldman M.H."/>
            <person name="Cruz Schneider M.P."/>
            <person name="Felipe M.S."/>
            <person name="Hungria M."/>
            <person name="Nicolas M.F."/>
            <person name="Pereira M."/>
            <person name="Montes M.A."/>
            <person name="Cantao M.E."/>
            <person name="Vincentz M."/>
            <person name="Rafael M.S."/>
            <person name="Silverman N."/>
            <person name="Stoco P.H."/>
            <person name="Souza R.C."/>
            <person name="Vicentini R."/>
            <person name="Gazzinelli R.T."/>
            <person name="Neves Rde O."/>
            <person name="Silva R."/>
            <person name="Astolfi-Filho S."/>
            <person name="Maciel T.E."/>
            <person name="Urmenyi T.P."/>
            <person name="Tadei W.P."/>
            <person name="Camargo E.P."/>
            <person name="de Vasconcelos A.T."/>
        </authorList>
    </citation>
    <scope>NUCLEOTIDE SEQUENCE</scope>
</reference>
<dbReference type="CDD" id="cd00087">
    <property type="entry name" value="FReD"/>
    <property type="match status" value="1"/>
</dbReference>
<protein>
    <recommendedName>
        <fullName evidence="1">Fibrinogen C-terminal domain-containing protein</fullName>
    </recommendedName>
</protein>
<dbReference type="FunCoup" id="W5JC99">
    <property type="interactions" value="22"/>
</dbReference>
<proteinExistence type="predicted"/>
<dbReference type="EnsemblMetazoa" id="ADAC007861-RA">
    <property type="protein sequence ID" value="ADAC007861-PA"/>
    <property type="gene ID" value="ADAC007861"/>
</dbReference>
<sequence>MEDKLLELQNELQEQRSSQAKIASALQKLELDVGHNLTVLQDRSLQILSKETVCVVPKVEQPSFPSCQQVPSKVSGTYQIRINSGSDALKVFCEQEQFDGGWLVVQHRFDGSVDFYRNWTEYRDGFGDVEKEFWIGLERLYQLTSTRPYELLVEMKDFSGNYGYARYDEFEISSESEQYSLKTLGAYSGTAGDSMAYNRLMKFSTKDRDNDVVDEHCAEKYEGAWWHMNCYDASLNGPYVNVDNPKSIFWYLFQRNYQGMSFTRMMIRPLGKA</sequence>
<gene>
    <name evidence="2" type="ORF">AND_007861</name>
</gene>
<dbReference type="OMA" id="YHCAKSS"/>
<dbReference type="InterPro" id="IPR002181">
    <property type="entry name" value="Fibrinogen_a/b/g_C_dom"/>
</dbReference>
<name>W5JC99_ANODA</name>
<dbReference type="InterPro" id="IPR014716">
    <property type="entry name" value="Fibrinogen_a/b/g_C_1"/>
</dbReference>